<sequence>MQGRRWHTTGLLLVTLLRVGGAPAGLRMSEDRMVFQTSYGNIEMAFYPDVAPITVAHILKLGQLGGYNTNHFFRVDKGFVAQTADVANGRAIAMDDRQAAEESKHVPLEVKEHVKHDQRGLLSMARHDEPTSGGSSFSITLGPAPHLDMHYTIFGVVTKGLETLAAFEQLDMRTEGIFVMPKERITIHSSYVYTPSSSGCQQELADLQQRFDAQAARLEKIRSSRLPGRL</sequence>
<dbReference type="PANTHER" id="PTHR47511:SF1">
    <property type="entry name" value="PEPTIDYL-PROLYL CIS-TRANS ISOMERASE CYP23"/>
    <property type="match status" value="1"/>
</dbReference>
<organism evidence="3 4">
    <name type="scientific">[Myrmecia] bisecta</name>
    <dbReference type="NCBI Taxonomy" id="41462"/>
    <lineage>
        <taxon>Eukaryota</taxon>
        <taxon>Viridiplantae</taxon>
        <taxon>Chlorophyta</taxon>
        <taxon>core chlorophytes</taxon>
        <taxon>Trebouxiophyceae</taxon>
        <taxon>Trebouxiales</taxon>
        <taxon>Trebouxiaceae</taxon>
        <taxon>Myrmecia</taxon>
    </lineage>
</organism>
<dbReference type="PROSITE" id="PS50072">
    <property type="entry name" value="CSA_PPIASE_2"/>
    <property type="match status" value="1"/>
</dbReference>
<dbReference type="PRINTS" id="PR00153">
    <property type="entry name" value="CSAPPISMRASE"/>
</dbReference>
<evidence type="ECO:0000259" key="2">
    <source>
        <dbReference type="PROSITE" id="PS50072"/>
    </source>
</evidence>
<feature type="signal peptide" evidence="1">
    <location>
        <begin position="1"/>
        <end position="21"/>
    </location>
</feature>
<dbReference type="InterPro" id="IPR002130">
    <property type="entry name" value="Cyclophilin-type_PPIase_dom"/>
</dbReference>
<dbReference type="AlphaFoldDB" id="A0AAW1PWV7"/>
<gene>
    <name evidence="3" type="ORF">WJX72_006104</name>
</gene>
<feature type="chain" id="PRO_5043095716" description="Peptidyl-prolyl cis-trans isomerase" evidence="1">
    <location>
        <begin position="22"/>
        <end position="230"/>
    </location>
</feature>
<dbReference type="Gene3D" id="2.40.100.10">
    <property type="entry name" value="Cyclophilin-like"/>
    <property type="match status" value="1"/>
</dbReference>
<keyword evidence="1" id="KW-0732">Signal</keyword>
<dbReference type="InterPro" id="IPR044233">
    <property type="entry name" value="CYP23-like"/>
</dbReference>
<dbReference type="Pfam" id="PF00160">
    <property type="entry name" value="Pro_isomerase"/>
    <property type="match status" value="1"/>
</dbReference>
<keyword evidence="1" id="KW-0413">Isomerase</keyword>
<dbReference type="SUPFAM" id="SSF50891">
    <property type="entry name" value="Cyclophilin-like"/>
    <property type="match status" value="1"/>
</dbReference>
<dbReference type="EMBL" id="JALJOR010000008">
    <property type="protein sequence ID" value="KAK9812941.1"/>
    <property type="molecule type" value="Genomic_DNA"/>
</dbReference>
<accession>A0AAW1PWV7</accession>
<protein>
    <recommendedName>
        <fullName evidence="1">Peptidyl-prolyl cis-trans isomerase</fullName>
        <shortName evidence="1">PPIase</shortName>
        <ecNumber evidence="1">5.2.1.8</ecNumber>
    </recommendedName>
</protein>
<keyword evidence="4" id="KW-1185">Reference proteome</keyword>
<evidence type="ECO:0000313" key="4">
    <source>
        <dbReference type="Proteomes" id="UP001489004"/>
    </source>
</evidence>
<dbReference type="Proteomes" id="UP001489004">
    <property type="component" value="Unassembled WGS sequence"/>
</dbReference>
<reference evidence="3 4" key="1">
    <citation type="journal article" date="2024" name="Nat. Commun.">
        <title>Phylogenomics reveals the evolutionary origins of lichenization in chlorophyte algae.</title>
        <authorList>
            <person name="Puginier C."/>
            <person name="Libourel C."/>
            <person name="Otte J."/>
            <person name="Skaloud P."/>
            <person name="Haon M."/>
            <person name="Grisel S."/>
            <person name="Petersen M."/>
            <person name="Berrin J.G."/>
            <person name="Delaux P.M."/>
            <person name="Dal Grande F."/>
            <person name="Keller J."/>
        </authorList>
    </citation>
    <scope>NUCLEOTIDE SEQUENCE [LARGE SCALE GENOMIC DNA]</scope>
    <source>
        <strain evidence="3 4">SAG 2043</strain>
    </source>
</reference>
<comment type="caution">
    <text evidence="3">The sequence shown here is derived from an EMBL/GenBank/DDBJ whole genome shotgun (WGS) entry which is preliminary data.</text>
</comment>
<keyword evidence="1" id="KW-0697">Rotamase</keyword>
<dbReference type="EC" id="5.2.1.8" evidence="1"/>
<proteinExistence type="inferred from homology"/>
<evidence type="ECO:0000256" key="1">
    <source>
        <dbReference type="RuleBase" id="RU363019"/>
    </source>
</evidence>
<evidence type="ECO:0000313" key="3">
    <source>
        <dbReference type="EMBL" id="KAK9812941.1"/>
    </source>
</evidence>
<comment type="catalytic activity">
    <reaction evidence="1">
        <text>[protein]-peptidylproline (omega=180) = [protein]-peptidylproline (omega=0)</text>
        <dbReference type="Rhea" id="RHEA:16237"/>
        <dbReference type="Rhea" id="RHEA-COMP:10747"/>
        <dbReference type="Rhea" id="RHEA-COMP:10748"/>
        <dbReference type="ChEBI" id="CHEBI:83833"/>
        <dbReference type="ChEBI" id="CHEBI:83834"/>
        <dbReference type="EC" id="5.2.1.8"/>
    </reaction>
</comment>
<comment type="function">
    <text evidence="1">PPIases accelerate the folding of proteins. It catalyzes the cis-trans isomerization of proline imidic peptide bonds in oligopeptides.</text>
</comment>
<feature type="domain" description="PPIase cyclophilin-type" evidence="2">
    <location>
        <begin position="29"/>
        <end position="192"/>
    </location>
</feature>
<dbReference type="GO" id="GO:0003755">
    <property type="term" value="F:peptidyl-prolyl cis-trans isomerase activity"/>
    <property type="evidence" value="ECO:0007669"/>
    <property type="project" value="UniProtKB-UniRule"/>
</dbReference>
<dbReference type="InterPro" id="IPR029000">
    <property type="entry name" value="Cyclophilin-like_dom_sf"/>
</dbReference>
<dbReference type="PANTHER" id="PTHR47511">
    <property type="entry name" value="PEPTIDYL-PROLYL CIS-TRANS ISOMERASE CYP23"/>
    <property type="match status" value="1"/>
</dbReference>
<name>A0AAW1PWV7_9CHLO</name>
<comment type="similarity">
    <text evidence="1">Belongs to the cyclophilin-type PPIase family.</text>
</comment>